<evidence type="ECO:0000256" key="4">
    <source>
        <dbReference type="ARBA" id="ARBA00023004"/>
    </source>
</evidence>
<dbReference type="Proteomes" id="UP001058120">
    <property type="component" value="Chromosome"/>
</dbReference>
<dbReference type="InterPro" id="IPR023404">
    <property type="entry name" value="rSAM_horseshoe"/>
</dbReference>
<feature type="binding site" evidence="6">
    <location>
        <position position="359"/>
    </location>
    <ligand>
        <name>[4Fe-4S] cluster</name>
        <dbReference type="ChEBI" id="CHEBI:49883"/>
        <note>4Fe-4S-S-AdoMet</note>
    </ligand>
</feature>
<accession>A0ABY5Y5R4</accession>
<proteinExistence type="inferred from homology"/>
<dbReference type="InterPro" id="IPR007197">
    <property type="entry name" value="rSAM"/>
</dbReference>
<dbReference type="Gene3D" id="3.80.30.20">
    <property type="entry name" value="tm_1862 like domain"/>
    <property type="match status" value="1"/>
</dbReference>
<gene>
    <name evidence="8" type="ORF">JBF11_09465</name>
</gene>
<keyword evidence="2 6" id="KW-0949">S-adenosyl-L-methionine</keyword>
<evidence type="ECO:0000256" key="6">
    <source>
        <dbReference type="HAMAP-Rule" id="MF_01251"/>
    </source>
</evidence>
<dbReference type="SFLD" id="SFLDG01082">
    <property type="entry name" value="B12-binding_domain_containing"/>
    <property type="match status" value="1"/>
</dbReference>
<feature type="binding site" evidence="6">
    <location>
        <position position="355"/>
    </location>
    <ligand>
        <name>[4Fe-4S] cluster</name>
        <dbReference type="ChEBI" id="CHEBI:49883"/>
        <note>4Fe-4S-S-AdoMet</note>
    </ligand>
</feature>
<keyword evidence="9" id="KW-1185">Reference proteome</keyword>
<keyword evidence="4 6" id="KW-0408">Iron</keyword>
<name>A0ABY5Y5R4_9BACT</name>
<dbReference type="InterPro" id="IPR006638">
    <property type="entry name" value="Elp3/MiaA/NifB-like_rSAM"/>
</dbReference>
<dbReference type="Pfam" id="PF08497">
    <property type="entry name" value="Radical_SAM_N"/>
    <property type="match status" value="1"/>
</dbReference>
<evidence type="ECO:0000259" key="7">
    <source>
        <dbReference type="PROSITE" id="PS51918"/>
    </source>
</evidence>
<dbReference type="SMART" id="SM00729">
    <property type="entry name" value="Elp3"/>
    <property type="match status" value="1"/>
</dbReference>
<evidence type="ECO:0000313" key="9">
    <source>
        <dbReference type="Proteomes" id="UP001058120"/>
    </source>
</evidence>
<dbReference type="PROSITE" id="PS51918">
    <property type="entry name" value="RADICAL_SAM"/>
    <property type="match status" value="1"/>
</dbReference>
<dbReference type="PANTHER" id="PTHR32331">
    <property type="entry name" value="UPF0313 PROTEIN YGIQ"/>
    <property type="match status" value="1"/>
</dbReference>
<dbReference type="NCBIfam" id="TIGR03904">
    <property type="entry name" value="SAM_YgiQ"/>
    <property type="match status" value="1"/>
</dbReference>
<evidence type="ECO:0000313" key="8">
    <source>
        <dbReference type="EMBL" id="UWX06786.1"/>
    </source>
</evidence>
<keyword evidence="1 6" id="KW-0004">4Fe-4S</keyword>
<dbReference type="EMBL" id="CP065938">
    <property type="protein sequence ID" value="UWX06786.1"/>
    <property type="molecule type" value="Genomic_DNA"/>
</dbReference>
<dbReference type="InterPro" id="IPR058240">
    <property type="entry name" value="rSAM_sf"/>
</dbReference>
<dbReference type="SUPFAM" id="SSF102114">
    <property type="entry name" value="Radical SAM enzymes"/>
    <property type="match status" value="1"/>
</dbReference>
<sequence length="626" mass="70499">MKEKTRNFPAKQNKIQTRQPPEACEKFLPLCREDMRLKGWDELDILLVSGDAYIDHPAFAAALLGRYLEHYGFKVGIITQPDWKDPAIIEKIQAMGRPRLFAGISAGAVDSMLAHYTAFRKKRHDDAYTPNGQCGARPNRAVTVYTSLIKQAFPYLPVIAGGIEASLRRLSHYDFWSDSLRKSILADAKLDLAVYGMGEKALLEIAVRLRDFYQKHPELSWDSPVLQKAKDKKPWQQVLKNIDGTCRIIKTEEIVRLPENTVILPSHDDILHSPKLLLEATLESEKHIHHADHCLVQAFDRDRAVLVEKPARRLGTEELDLLYALPFQRKAHPRYQGKIPAESMMKTSMTSHRGCGGGCSFCSLALHQGRKIASRSEKSLLDEARNIAGSKGFDGSISDIGGPSANMWQASCALEEKAKTQGKNFKCGRASCLTPDLCPHFLVDQEKHLALLRKVKKISNIKNVRIASGVRFDLALTQKKALESYAGEFTGGQLKVAPEHCSENVLKLMRKPGMDKFETFLQAFYGYCKKINKEQYVIPYLLSGFPGCTDENMRELASWLKERNWKPRQVQCFIPTPGTVATAMYYAECDSQGKTIFVAKTDAERLRQHGILMGTAIHPEDDSFYD</sequence>
<evidence type="ECO:0000256" key="1">
    <source>
        <dbReference type="ARBA" id="ARBA00022485"/>
    </source>
</evidence>
<dbReference type="InterPro" id="IPR022946">
    <property type="entry name" value="UPF0313"/>
</dbReference>
<comment type="similarity">
    <text evidence="6">Belongs to the UPF0313 family.</text>
</comment>
<evidence type="ECO:0000256" key="5">
    <source>
        <dbReference type="ARBA" id="ARBA00023014"/>
    </source>
</evidence>
<feature type="binding site" evidence="6">
    <location>
        <position position="362"/>
    </location>
    <ligand>
        <name>[4Fe-4S] cluster</name>
        <dbReference type="ChEBI" id="CHEBI:49883"/>
        <note>4Fe-4S-S-AdoMet</note>
    </ligand>
</feature>
<organism evidence="8 9">
    <name type="scientific">Taurinivorans muris</name>
    <dbReference type="NCBI Taxonomy" id="2787751"/>
    <lineage>
        <taxon>Bacteria</taxon>
        <taxon>Pseudomonadati</taxon>
        <taxon>Thermodesulfobacteriota</taxon>
        <taxon>Desulfovibrionia</taxon>
        <taxon>Desulfovibrionales</taxon>
        <taxon>Desulfovibrionaceae</taxon>
        <taxon>Taurinivorans</taxon>
    </lineage>
</organism>
<dbReference type="InterPro" id="IPR013704">
    <property type="entry name" value="UPF0313_N"/>
</dbReference>
<feature type="domain" description="Radical SAM core" evidence="7">
    <location>
        <begin position="341"/>
        <end position="616"/>
    </location>
</feature>
<comment type="cofactor">
    <cofactor evidence="6">
        <name>[4Fe-4S] cluster</name>
        <dbReference type="ChEBI" id="CHEBI:49883"/>
    </cofactor>
    <text evidence="6">Binds 1 [4Fe-4S] cluster. The cluster is coordinated with 3 cysteines and an exchangeable S-adenosyl-L-methionine.</text>
</comment>
<dbReference type="HAMAP" id="MF_01251">
    <property type="entry name" value="UPF0313"/>
    <property type="match status" value="1"/>
</dbReference>
<dbReference type="SFLD" id="SFLDG01069">
    <property type="entry name" value="UPF0313"/>
    <property type="match status" value="1"/>
</dbReference>
<keyword evidence="5 6" id="KW-0411">Iron-sulfur</keyword>
<reference evidence="8" key="1">
    <citation type="submission" date="2020-12" db="EMBL/GenBank/DDBJ databases">
        <title>Taurinivorans muris gen. nov., sp. nov., fundamental and realized metabolic niche of a ubiquitous sulfidogenic bacterium in the murine intestine.</title>
        <authorList>
            <person name="Ye H."/>
            <person name="Hanson B.T."/>
            <person name="Loy A."/>
        </authorList>
    </citation>
    <scope>NUCLEOTIDE SEQUENCE</scope>
    <source>
        <strain evidence="8">LT0009</strain>
    </source>
</reference>
<dbReference type="SFLD" id="SFLDS00029">
    <property type="entry name" value="Radical_SAM"/>
    <property type="match status" value="1"/>
</dbReference>
<evidence type="ECO:0000256" key="3">
    <source>
        <dbReference type="ARBA" id="ARBA00022723"/>
    </source>
</evidence>
<dbReference type="PANTHER" id="PTHR32331:SF0">
    <property type="entry name" value="UPF0313 PROTEIN YGIQ"/>
    <property type="match status" value="1"/>
</dbReference>
<protein>
    <submittedName>
        <fullName evidence="8">YgiQ family radical SAM protein</fullName>
    </submittedName>
</protein>
<keyword evidence="3 6" id="KW-0479">Metal-binding</keyword>
<evidence type="ECO:0000256" key="2">
    <source>
        <dbReference type="ARBA" id="ARBA00022691"/>
    </source>
</evidence>